<comment type="similarity">
    <text evidence="1 9">Belongs to the glycosyl hydrolase 5 (cellulase A) family.</text>
</comment>
<dbReference type="AlphaFoldDB" id="A0A6A6X8R6"/>
<accession>A0A6A6X8R6</accession>
<sequence>MMFLASIVILFTSTLNKAFARVTCDGNFSPISASAFAASLNPGWNPGNTMDATPDETSWGNPILVNSTFANVKKAGFKGIRLPVTWTYHMMDESPWTINVDWIQRVSQVVDMITSNGLYVLVNAHHDSWASFDLAANNANYTRYEEKFYSLWYQIGETLGCKSNMVAFEPLNEPTGSTAKHGAELNKLQSIFLNAIRDAGGFNSQRVVVLGGLGDNWVNMVQWLDIPKNMSNPYALTYHYYSPWDFSASAWGRSIWGSETDKAAIEAEFAAVRGNYSDIPLIVGEYGLEIKTTETAARWKWFDHITQMGYKYSTTMMLWDASIHFVVNSPDPWQDPTALGIISSNSRGVRNTLADSTEDGSAQEQWTSAQLFHRSGERGEPVTDQSLPFIWNGNKLISIRLSIGTYSNPLTSGLDYMVDGNNITFKSSFLSTLFSPNGTPGIKANLTLHFSAGADLQIQAVQWDTPQPATTDFIVNENNSKNDLYIPFEFKGLTKMATVKARLYNGSYLVDDWTQWLGSLQQGRLTYQSHWDFDSSHVIVKSSVLQAVLAANFATGLTFEFFPRVHANTVNFTIGPVV</sequence>
<evidence type="ECO:0000256" key="7">
    <source>
        <dbReference type="ARBA" id="ARBA00023316"/>
    </source>
</evidence>
<keyword evidence="7" id="KW-0961">Cell wall biogenesis/degradation</keyword>
<dbReference type="Gene3D" id="2.60.40.10">
    <property type="entry name" value="Immunoglobulins"/>
    <property type="match status" value="1"/>
</dbReference>
<dbReference type="Proteomes" id="UP000799757">
    <property type="component" value="Unassembled WGS sequence"/>
</dbReference>
<dbReference type="GO" id="GO:0005576">
    <property type="term" value="C:extracellular region"/>
    <property type="evidence" value="ECO:0007669"/>
    <property type="project" value="TreeGrafter"/>
</dbReference>
<gene>
    <name evidence="13" type="ORF">K505DRAFT_338373</name>
</gene>
<dbReference type="Pfam" id="PF00150">
    <property type="entry name" value="Cellulase"/>
    <property type="match status" value="1"/>
</dbReference>
<dbReference type="UniPathway" id="UPA00164"/>
<evidence type="ECO:0000259" key="11">
    <source>
        <dbReference type="Pfam" id="PF00150"/>
    </source>
</evidence>
<proteinExistence type="inferred from homology"/>
<evidence type="ECO:0000256" key="6">
    <source>
        <dbReference type="ARBA" id="ARBA00023295"/>
    </source>
</evidence>
<dbReference type="SUPFAM" id="SSF51445">
    <property type="entry name" value="(Trans)glycosidases"/>
    <property type="match status" value="1"/>
</dbReference>
<dbReference type="SUPFAM" id="SSF81296">
    <property type="entry name" value="E set domains"/>
    <property type="match status" value="1"/>
</dbReference>
<dbReference type="PANTHER" id="PTHR31297:SF41">
    <property type="entry name" value="ENDOGLUCANASE, PUTATIVE (AFU_ORTHOLOGUE AFUA_5G01830)-RELATED"/>
    <property type="match status" value="1"/>
</dbReference>
<dbReference type="Pfam" id="PF03442">
    <property type="entry name" value="CBM_X2"/>
    <property type="match status" value="1"/>
</dbReference>
<dbReference type="InterPro" id="IPR001547">
    <property type="entry name" value="Glyco_hydro_5"/>
</dbReference>
<keyword evidence="4" id="KW-0136">Cellulose degradation</keyword>
<dbReference type="InterPro" id="IPR050386">
    <property type="entry name" value="Glycosyl_hydrolase_5"/>
</dbReference>
<feature type="domain" description="Glycoside hydrolase family 5" evidence="11">
    <location>
        <begin position="51"/>
        <end position="313"/>
    </location>
</feature>
<name>A0A6A6X8R6_9PLEO</name>
<keyword evidence="6 9" id="KW-0326">Glycosidase</keyword>
<feature type="signal peptide" evidence="10">
    <location>
        <begin position="1"/>
        <end position="20"/>
    </location>
</feature>
<dbReference type="GO" id="GO:0005978">
    <property type="term" value="P:glycogen biosynthetic process"/>
    <property type="evidence" value="ECO:0007669"/>
    <property type="project" value="UniProtKB-UniPathway"/>
</dbReference>
<dbReference type="InterPro" id="IPR017853">
    <property type="entry name" value="GH"/>
</dbReference>
<evidence type="ECO:0000256" key="10">
    <source>
        <dbReference type="SAM" id="SignalP"/>
    </source>
</evidence>
<dbReference type="GO" id="GO:0008422">
    <property type="term" value="F:beta-glucosidase activity"/>
    <property type="evidence" value="ECO:0007669"/>
    <property type="project" value="TreeGrafter"/>
</dbReference>
<evidence type="ECO:0000256" key="3">
    <source>
        <dbReference type="ARBA" id="ARBA00022801"/>
    </source>
</evidence>
<evidence type="ECO:0000313" key="14">
    <source>
        <dbReference type="Proteomes" id="UP000799757"/>
    </source>
</evidence>
<dbReference type="InterPro" id="IPR014756">
    <property type="entry name" value="Ig_E-set"/>
</dbReference>
<evidence type="ECO:0000256" key="5">
    <source>
        <dbReference type="ARBA" id="ARBA00023277"/>
    </source>
</evidence>
<keyword evidence="5" id="KW-0119">Carbohydrate metabolism</keyword>
<protein>
    <submittedName>
        <fullName evidence="13">Glycoside hydrolase family 5 protein</fullName>
    </submittedName>
</protein>
<dbReference type="GO" id="GO:0009986">
    <property type="term" value="C:cell surface"/>
    <property type="evidence" value="ECO:0007669"/>
    <property type="project" value="TreeGrafter"/>
</dbReference>
<dbReference type="EMBL" id="MU001955">
    <property type="protein sequence ID" value="KAF2792776.1"/>
    <property type="molecule type" value="Genomic_DNA"/>
</dbReference>
<evidence type="ECO:0000313" key="13">
    <source>
        <dbReference type="EMBL" id="KAF2792776.1"/>
    </source>
</evidence>
<evidence type="ECO:0000256" key="8">
    <source>
        <dbReference type="ARBA" id="ARBA00023326"/>
    </source>
</evidence>
<dbReference type="PANTHER" id="PTHR31297">
    <property type="entry name" value="GLUCAN ENDO-1,6-BETA-GLUCOSIDASE B"/>
    <property type="match status" value="1"/>
</dbReference>
<organism evidence="13 14">
    <name type="scientific">Melanomma pulvis-pyrius CBS 109.77</name>
    <dbReference type="NCBI Taxonomy" id="1314802"/>
    <lineage>
        <taxon>Eukaryota</taxon>
        <taxon>Fungi</taxon>
        <taxon>Dikarya</taxon>
        <taxon>Ascomycota</taxon>
        <taxon>Pezizomycotina</taxon>
        <taxon>Dothideomycetes</taxon>
        <taxon>Pleosporomycetidae</taxon>
        <taxon>Pleosporales</taxon>
        <taxon>Melanommataceae</taxon>
        <taxon>Melanomma</taxon>
    </lineage>
</organism>
<evidence type="ECO:0000256" key="4">
    <source>
        <dbReference type="ARBA" id="ARBA00023001"/>
    </source>
</evidence>
<keyword evidence="2 10" id="KW-0732">Signal</keyword>
<reference evidence="13" key="1">
    <citation type="journal article" date="2020" name="Stud. Mycol.">
        <title>101 Dothideomycetes genomes: a test case for predicting lifestyles and emergence of pathogens.</title>
        <authorList>
            <person name="Haridas S."/>
            <person name="Albert R."/>
            <person name="Binder M."/>
            <person name="Bloem J."/>
            <person name="Labutti K."/>
            <person name="Salamov A."/>
            <person name="Andreopoulos B."/>
            <person name="Baker S."/>
            <person name="Barry K."/>
            <person name="Bills G."/>
            <person name="Bluhm B."/>
            <person name="Cannon C."/>
            <person name="Castanera R."/>
            <person name="Culley D."/>
            <person name="Daum C."/>
            <person name="Ezra D."/>
            <person name="Gonzalez J."/>
            <person name="Henrissat B."/>
            <person name="Kuo A."/>
            <person name="Liang C."/>
            <person name="Lipzen A."/>
            <person name="Lutzoni F."/>
            <person name="Magnuson J."/>
            <person name="Mondo S."/>
            <person name="Nolan M."/>
            <person name="Ohm R."/>
            <person name="Pangilinan J."/>
            <person name="Park H.-J."/>
            <person name="Ramirez L."/>
            <person name="Alfaro M."/>
            <person name="Sun H."/>
            <person name="Tritt A."/>
            <person name="Yoshinaga Y."/>
            <person name="Zwiers L.-H."/>
            <person name="Turgeon B."/>
            <person name="Goodwin S."/>
            <person name="Spatafora J."/>
            <person name="Crous P."/>
            <person name="Grigoriev I."/>
        </authorList>
    </citation>
    <scope>NUCLEOTIDE SEQUENCE</scope>
    <source>
        <strain evidence="13">CBS 109.77</strain>
    </source>
</reference>
<evidence type="ECO:0000256" key="1">
    <source>
        <dbReference type="ARBA" id="ARBA00005641"/>
    </source>
</evidence>
<dbReference type="InterPro" id="IPR005102">
    <property type="entry name" value="Carbo-bd_X2"/>
</dbReference>
<evidence type="ECO:0000259" key="12">
    <source>
        <dbReference type="Pfam" id="PF03442"/>
    </source>
</evidence>
<evidence type="ECO:0000256" key="9">
    <source>
        <dbReference type="RuleBase" id="RU361153"/>
    </source>
</evidence>
<keyword evidence="8" id="KW-0624">Polysaccharide degradation</keyword>
<dbReference type="GO" id="GO:0030245">
    <property type="term" value="P:cellulose catabolic process"/>
    <property type="evidence" value="ECO:0007669"/>
    <property type="project" value="UniProtKB-KW"/>
</dbReference>
<dbReference type="GO" id="GO:0071555">
    <property type="term" value="P:cell wall organization"/>
    <property type="evidence" value="ECO:0007669"/>
    <property type="project" value="UniProtKB-KW"/>
</dbReference>
<dbReference type="Gene3D" id="3.20.20.80">
    <property type="entry name" value="Glycosidases"/>
    <property type="match status" value="1"/>
</dbReference>
<feature type="domain" description="Carbohydrate binding X2" evidence="12">
    <location>
        <begin position="379"/>
        <end position="459"/>
    </location>
</feature>
<evidence type="ECO:0000256" key="2">
    <source>
        <dbReference type="ARBA" id="ARBA00022729"/>
    </source>
</evidence>
<dbReference type="InterPro" id="IPR013783">
    <property type="entry name" value="Ig-like_fold"/>
</dbReference>
<feature type="chain" id="PRO_5025492997" evidence="10">
    <location>
        <begin position="21"/>
        <end position="578"/>
    </location>
</feature>
<keyword evidence="3 9" id="KW-0378">Hydrolase</keyword>
<keyword evidence="14" id="KW-1185">Reference proteome</keyword>
<dbReference type="OrthoDB" id="412536at2759"/>